<dbReference type="EMBL" id="JAPNKE010000002">
    <property type="protein sequence ID" value="MCY1008312.1"/>
    <property type="molecule type" value="Genomic_DNA"/>
</dbReference>
<dbReference type="Proteomes" id="UP001150924">
    <property type="component" value="Unassembled WGS sequence"/>
</dbReference>
<proteinExistence type="predicted"/>
<organism evidence="2 3">
    <name type="scientific">Nannocystis pusilla</name>
    <dbReference type="NCBI Taxonomy" id="889268"/>
    <lineage>
        <taxon>Bacteria</taxon>
        <taxon>Pseudomonadati</taxon>
        <taxon>Myxococcota</taxon>
        <taxon>Polyangia</taxon>
        <taxon>Nannocystales</taxon>
        <taxon>Nannocystaceae</taxon>
        <taxon>Nannocystis</taxon>
    </lineage>
</organism>
<sequence>MRASNLSWMSSALLVLVSCGEPAARGNGVTEGTVVVRVEDAKVAVEEDSAARPAADEATAPEAEAAAASEADIVPRAPAPATAEAAARQLAAWLSERDAPVPALLDPTSEIEVAMDCGVCDGTEPGKTTKVIGLDGLIALDRELRKGAILGLWDFGEQIDCKQGCCRFLIDPEVGLQEYLLGLKKVCVRTDEGGKPLAYTRIEGVGARPKFLPK</sequence>
<protein>
    <recommendedName>
        <fullName evidence="4">Lipoprotein</fullName>
    </recommendedName>
</protein>
<feature type="compositionally biased region" description="Low complexity" evidence="1">
    <location>
        <begin position="51"/>
        <end position="70"/>
    </location>
</feature>
<evidence type="ECO:0000313" key="2">
    <source>
        <dbReference type="EMBL" id="MCY1008312.1"/>
    </source>
</evidence>
<reference evidence="2" key="1">
    <citation type="submission" date="2022-11" db="EMBL/GenBank/DDBJ databases">
        <title>Minimal conservation of predation-associated metabolite biosynthetic gene clusters underscores biosynthetic potential of Myxococcota including descriptions for ten novel species: Archangium lansinium sp. nov., Myxococcus landrumus sp. nov., Nannocystis bai.</title>
        <authorList>
            <person name="Ahearne A."/>
            <person name="Stevens C."/>
            <person name="Phillips K."/>
        </authorList>
    </citation>
    <scope>NUCLEOTIDE SEQUENCE</scope>
    <source>
        <strain evidence="2">Na p29</strain>
    </source>
</reference>
<keyword evidence="3" id="KW-1185">Reference proteome</keyword>
<evidence type="ECO:0008006" key="4">
    <source>
        <dbReference type="Google" id="ProtNLM"/>
    </source>
</evidence>
<evidence type="ECO:0000313" key="3">
    <source>
        <dbReference type="Proteomes" id="UP001150924"/>
    </source>
</evidence>
<comment type="caution">
    <text evidence="2">The sequence shown here is derived from an EMBL/GenBank/DDBJ whole genome shotgun (WGS) entry which is preliminary data.</text>
</comment>
<dbReference type="PROSITE" id="PS51257">
    <property type="entry name" value="PROKAR_LIPOPROTEIN"/>
    <property type="match status" value="1"/>
</dbReference>
<dbReference type="AlphaFoldDB" id="A0A9X3EQA9"/>
<name>A0A9X3EQA9_9BACT</name>
<dbReference type="RefSeq" id="WP_267770947.1">
    <property type="nucleotide sequence ID" value="NZ_JAPNKE010000002.1"/>
</dbReference>
<gene>
    <name evidence="2" type="ORF">OV079_22675</name>
</gene>
<evidence type="ECO:0000256" key="1">
    <source>
        <dbReference type="SAM" id="MobiDB-lite"/>
    </source>
</evidence>
<accession>A0A9X3EQA9</accession>
<feature type="region of interest" description="Disordered" evidence="1">
    <location>
        <begin position="47"/>
        <end position="70"/>
    </location>
</feature>